<organism evidence="3 4">
    <name type="scientific">Thermogutta terrifontis</name>
    <dbReference type="NCBI Taxonomy" id="1331910"/>
    <lineage>
        <taxon>Bacteria</taxon>
        <taxon>Pseudomonadati</taxon>
        <taxon>Planctomycetota</taxon>
        <taxon>Planctomycetia</taxon>
        <taxon>Pirellulales</taxon>
        <taxon>Thermoguttaceae</taxon>
        <taxon>Thermogutta</taxon>
    </lineage>
</organism>
<keyword evidence="1" id="KW-0472">Membrane</keyword>
<dbReference type="KEGG" id="ttf:THTE_3982"/>
<sequence>MDRRAEQERLRIAIVGGGLAGLATAWFLRNTGCEITLFEARRVLGGRVRSITDPEMGQTIDTCQHVALGCCTEFLRFCRQMNALDLFVRHRTLFFTDAGGTICRFRAAPGLPAPFHLLPTLLRFKLVSPTERLALLRAAWTLWRGESNPAHSSDSELTESFLRRMGQSELLLRMFWGPLLVSATSETLDRIPLPLARMIIREVFIKNRHGHELWIPRVPLGVLCDVHFRGRLETAGVRILSGRSVRGISRSHNGWCLHFGDGRTENFTAVVLAVPWWVATRLLPAEIVTKILPGWPASRSRTSPEACAITGVHLWFDRPGFSLPHAVLPYALSQWVFRPPFADMSQGQSVASVGDSASAKSPWYCHVVISASHRLAPGSPEECREQVVRELQSTFSALRSARLLAGRAITEPAAVLSPGREWDHRRPPQDTGIPGLVLAGDWTATGWPGTMESAVRSAQLASAVLSKFMQSLSSR</sequence>
<evidence type="ECO:0000313" key="3">
    <source>
        <dbReference type="EMBL" id="ASV76583.1"/>
    </source>
</evidence>
<dbReference type="NCBIfam" id="TIGR03467">
    <property type="entry name" value="HpnE"/>
    <property type="match status" value="1"/>
</dbReference>
<dbReference type="InterPro" id="IPR017830">
    <property type="entry name" value="SQase_HpnE"/>
</dbReference>
<evidence type="ECO:0000313" key="4">
    <source>
        <dbReference type="Proteomes" id="UP000215086"/>
    </source>
</evidence>
<dbReference type="SUPFAM" id="SSF51905">
    <property type="entry name" value="FAD/NAD(P)-binding domain"/>
    <property type="match status" value="1"/>
</dbReference>
<dbReference type="EMBL" id="CP018477">
    <property type="protein sequence ID" value="ASV76583.1"/>
    <property type="molecule type" value="Genomic_DNA"/>
</dbReference>
<evidence type="ECO:0000259" key="2">
    <source>
        <dbReference type="Pfam" id="PF01593"/>
    </source>
</evidence>
<dbReference type="PANTHER" id="PTHR42923">
    <property type="entry name" value="PROTOPORPHYRINOGEN OXIDASE"/>
    <property type="match status" value="1"/>
</dbReference>
<dbReference type="RefSeq" id="WP_095416342.1">
    <property type="nucleotide sequence ID" value="NZ_CP018477.1"/>
</dbReference>
<dbReference type="Pfam" id="PF01593">
    <property type="entry name" value="Amino_oxidase"/>
    <property type="match status" value="1"/>
</dbReference>
<keyword evidence="1" id="KW-0812">Transmembrane</keyword>
<dbReference type="PANTHER" id="PTHR42923:SF47">
    <property type="entry name" value="BLR3003 PROTEIN"/>
    <property type="match status" value="1"/>
</dbReference>
<dbReference type="InterPro" id="IPR050464">
    <property type="entry name" value="Zeta_carotene_desat/Oxidored"/>
</dbReference>
<protein>
    <submittedName>
        <fullName evidence="3">Phytoene desaturase, pro-zeta-carotene producing</fullName>
    </submittedName>
</protein>
<accession>A0A286RKV1</accession>
<dbReference type="GO" id="GO:0016491">
    <property type="term" value="F:oxidoreductase activity"/>
    <property type="evidence" value="ECO:0007669"/>
    <property type="project" value="InterPro"/>
</dbReference>
<reference evidence="3 4" key="1">
    <citation type="journal article" name="Front. Microbiol.">
        <title>Sugar Metabolism of the First Thermophilic Planctomycete Thermogutta terrifontis: Comparative Genomic and Transcriptomic Approaches.</title>
        <authorList>
            <person name="Elcheninov A.G."/>
            <person name="Menzel P."/>
            <person name="Gudbergsdottir S.R."/>
            <person name="Slesarev A.I."/>
            <person name="Kadnikov V.V."/>
            <person name="Krogh A."/>
            <person name="Bonch-Osmolovskaya E.A."/>
            <person name="Peng X."/>
            <person name="Kublanov I.V."/>
        </authorList>
    </citation>
    <scope>NUCLEOTIDE SEQUENCE [LARGE SCALE GENOMIC DNA]</scope>
    <source>
        <strain evidence="3 4">R1</strain>
    </source>
</reference>
<dbReference type="Proteomes" id="UP000215086">
    <property type="component" value="Chromosome"/>
</dbReference>
<evidence type="ECO:0000256" key="1">
    <source>
        <dbReference type="SAM" id="Phobius"/>
    </source>
</evidence>
<feature type="domain" description="Amine oxidase" evidence="2">
    <location>
        <begin position="19"/>
        <end position="464"/>
    </location>
</feature>
<dbReference type="InterPro" id="IPR036188">
    <property type="entry name" value="FAD/NAD-bd_sf"/>
</dbReference>
<feature type="transmembrane region" description="Helical" evidence="1">
    <location>
        <begin position="12"/>
        <end position="28"/>
    </location>
</feature>
<gene>
    <name evidence="3" type="ORF">THTE_3982</name>
</gene>
<name>A0A286RKV1_9BACT</name>
<proteinExistence type="predicted"/>
<dbReference type="Gene3D" id="3.50.50.60">
    <property type="entry name" value="FAD/NAD(P)-binding domain"/>
    <property type="match status" value="1"/>
</dbReference>
<keyword evidence="4" id="KW-1185">Reference proteome</keyword>
<keyword evidence="1" id="KW-1133">Transmembrane helix</keyword>
<dbReference type="AlphaFoldDB" id="A0A286RKV1"/>
<dbReference type="OrthoDB" id="9814556at2"/>
<dbReference type="InterPro" id="IPR002937">
    <property type="entry name" value="Amino_oxidase"/>
</dbReference>